<proteinExistence type="predicted"/>
<accession>A0ABT4GRH3</accession>
<dbReference type="Proteomes" id="UP001527181">
    <property type="component" value="Unassembled WGS sequence"/>
</dbReference>
<dbReference type="EMBL" id="JAMDNP010000003">
    <property type="protein sequence ID" value="MCY9759274.1"/>
    <property type="molecule type" value="Genomic_DNA"/>
</dbReference>
<keyword evidence="2" id="KW-1185">Reference proteome</keyword>
<comment type="caution">
    <text evidence="1">The sequence shown here is derived from an EMBL/GenBank/DDBJ whole genome shotgun (WGS) entry which is preliminary data.</text>
</comment>
<evidence type="ECO:0000313" key="2">
    <source>
        <dbReference type="Proteomes" id="UP001527181"/>
    </source>
</evidence>
<organism evidence="1 2">
    <name type="scientific">Paenibacillus alvei</name>
    <name type="common">Bacillus alvei</name>
    <dbReference type="NCBI Taxonomy" id="44250"/>
    <lineage>
        <taxon>Bacteria</taxon>
        <taxon>Bacillati</taxon>
        <taxon>Bacillota</taxon>
        <taxon>Bacilli</taxon>
        <taxon>Bacillales</taxon>
        <taxon>Paenibacillaceae</taxon>
        <taxon>Paenibacillus</taxon>
    </lineage>
</organism>
<protein>
    <submittedName>
        <fullName evidence="1">Uncharacterized protein</fullName>
    </submittedName>
</protein>
<name>A0ABT4GRH3_PAEAL</name>
<gene>
    <name evidence="1" type="ORF">M5X12_01680</name>
</gene>
<reference evidence="1 2" key="1">
    <citation type="submission" date="2022-05" db="EMBL/GenBank/DDBJ databases">
        <title>Genome Sequencing of Bee-Associated Microbes.</title>
        <authorList>
            <person name="Dunlap C."/>
        </authorList>
    </citation>
    <scope>NUCLEOTIDE SEQUENCE [LARGE SCALE GENOMIC DNA]</scope>
    <source>
        <strain evidence="1 2">NRRL B-04010</strain>
    </source>
</reference>
<sequence length="71" mass="7985">MAKIKSDNIKHHCTIQSAGNCTVSAISVTIPLFESRLCPELQQGVDRKLTHGLMVAYQFGQMYFCILLDNR</sequence>
<dbReference type="RefSeq" id="WP_268599177.1">
    <property type="nucleotide sequence ID" value="NZ_JAMDNP010000003.1"/>
</dbReference>
<evidence type="ECO:0000313" key="1">
    <source>
        <dbReference type="EMBL" id="MCY9759274.1"/>
    </source>
</evidence>